<accession>A0A5B8IFN6</accession>
<evidence type="ECO:0000256" key="8">
    <source>
        <dbReference type="ARBA" id="ARBA00023180"/>
    </source>
</evidence>
<keyword evidence="6" id="KW-1133">Transmembrane helix</keyword>
<dbReference type="EMBL" id="MK250085">
    <property type="protein sequence ID" value="QDY51827.1"/>
    <property type="molecule type" value="Genomic_DNA"/>
</dbReference>
<evidence type="ECO:0000256" key="3">
    <source>
        <dbReference type="ARBA" id="ARBA00022676"/>
    </source>
</evidence>
<dbReference type="InterPro" id="IPR051142">
    <property type="entry name" value="Glycosyltransferase_29"/>
</dbReference>
<evidence type="ECO:0000313" key="9">
    <source>
        <dbReference type="EMBL" id="QDY51827.1"/>
    </source>
</evidence>
<dbReference type="Pfam" id="PF00777">
    <property type="entry name" value="Glyco_transf_29"/>
    <property type="match status" value="1"/>
</dbReference>
<keyword evidence="5" id="KW-0812">Transmembrane</keyword>
<keyword evidence="4 9" id="KW-0808">Transferase</keyword>
<evidence type="ECO:0000256" key="5">
    <source>
        <dbReference type="ARBA" id="ARBA00022692"/>
    </source>
</evidence>
<evidence type="ECO:0000256" key="1">
    <source>
        <dbReference type="ARBA" id="ARBA00004167"/>
    </source>
</evidence>
<name>A0A5B8IFN6_9VIRU</name>
<dbReference type="InterPro" id="IPR038578">
    <property type="entry name" value="GT29-like_sf"/>
</dbReference>
<evidence type="ECO:0000256" key="6">
    <source>
        <dbReference type="ARBA" id="ARBA00022989"/>
    </source>
</evidence>
<sequence length="220" mass="26443">MYITILVIVILFIILLKKKETFKNSNFEKIKNIKSNILIIGNSKNIVNKNMGKKIDTFDNIIRFNDYKIKDFENDIGTKTNIHFVNHLNGRNKDFVNNLKEDKLYITYLFKINRNKKNNKNFEKIKNKYPLEYLYDDAKKYIKKKKIVDKIPHLRMGLIAICCMLYYKKKVIIYGFDTENNTSGEHYQNHRNFNEKVHNNETERKILKYLIDNKFITILE</sequence>
<organism evidence="9">
    <name type="scientific">Mimiviridae sp. ChoanoV1</name>
    <dbReference type="NCBI Taxonomy" id="2596887"/>
    <lineage>
        <taxon>Viruses</taxon>
        <taxon>Varidnaviria</taxon>
        <taxon>Bamfordvirae</taxon>
        <taxon>Nucleocytoviricota</taxon>
        <taxon>Megaviricetes</taxon>
        <taxon>Imitervirales</taxon>
        <taxon>Schizomimiviridae</taxon>
    </lineage>
</organism>
<gene>
    <name evidence="9" type="ORF">1_212</name>
</gene>
<protein>
    <submittedName>
        <fullName evidence="9">Glycosyltransferase family 29</fullName>
    </submittedName>
</protein>
<dbReference type="PANTHER" id="PTHR13713:SF92">
    <property type="entry name" value="CMP-N-ACETYLNEURAMINATE-BETA-1,4-GALACTOSIDE ALPHA-2,3-SIALYLTRANSFERASE-LIKE ISOFORM X1"/>
    <property type="match status" value="1"/>
</dbReference>
<reference evidence="9" key="1">
    <citation type="submission" date="2018-11" db="EMBL/GenBank/DDBJ databases">
        <title>A distinct lineage of giant viruses engineers rhodopsin photosystems in predatory marine eukaryotes.</title>
        <authorList>
            <person name="Needham D.M."/>
            <person name="Yoshizawa S."/>
            <person name="Hosaka T."/>
            <person name="Poirier C."/>
            <person name="Choi C.-J."/>
            <person name="Hehenberger E."/>
            <person name="Irwin N.A.T."/>
            <person name="Wilken S."/>
            <person name="Yung C.-M."/>
            <person name="Bachy C."/>
            <person name="Kurihara R."/>
            <person name="Nakajima Y."/>
            <person name="Kojima K."/>
            <person name="Kimura-Someya T."/>
            <person name="Leonard G."/>
            <person name="Malmstrom R.R."/>
            <person name="Mende D."/>
            <person name="Olson D.K."/>
            <person name="Sudo Y."/>
            <person name="Sudek S."/>
            <person name="Richards T.A."/>
            <person name="DeLong E.F."/>
            <person name="Keeling P.J."/>
            <person name="Santoro A.E."/>
            <person name="Shirouzu M."/>
            <person name="Iwasaki W."/>
            <person name="Worden A.Z."/>
        </authorList>
    </citation>
    <scope>NUCLEOTIDE SEQUENCE</scope>
</reference>
<proteinExistence type="predicted"/>
<keyword evidence="7" id="KW-0472">Membrane</keyword>
<keyword evidence="8" id="KW-0325">Glycoprotein</keyword>
<comment type="subcellular location">
    <subcellularLocation>
        <location evidence="2">Endomembrane system</location>
    </subcellularLocation>
    <subcellularLocation>
        <location evidence="1">Membrane</location>
        <topology evidence="1">Single-pass membrane protein</topology>
    </subcellularLocation>
</comment>
<dbReference type="Gene3D" id="3.90.1480.20">
    <property type="entry name" value="Glycosyl transferase family 29"/>
    <property type="match status" value="1"/>
</dbReference>
<dbReference type="GO" id="GO:0008373">
    <property type="term" value="F:sialyltransferase activity"/>
    <property type="evidence" value="ECO:0007669"/>
    <property type="project" value="InterPro"/>
</dbReference>
<evidence type="ECO:0000256" key="7">
    <source>
        <dbReference type="ARBA" id="ARBA00023136"/>
    </source>
</evidence>
<dbReference type="PANTHER" id="PTHR13713">
    <property type="entry name" value="SIALYLTRANSFERASE"/>
    <property type="match status" value="1"/>
</dbReference>
<evidence type="ECO:0000256" key="2">
    <source>
        <dbReference type="ARBA" id="ARBA00004308"/>
    </source>
</evidence>
<dbReference type="GO" id="GO:0016020">
    <property type="term" value="C:membrane"/>
    <property type="evidence" value="ECO:0007669"/>
    <property type="project" value="UniProtKB-SubCell"/>
</dbReference>
<keyword evidence="3" id="KW-0328">Glycosyltransferase</keyword>
<evidence type="ECO:0000256" key="4">
    <source>
        <dbReference type="ARBA" id="ARBA00022679"/>
    </source>
</evidence>
<dbReference type="InterPro" id="IPR001675">
    <property type="entry name" value="Glyco_trans_29"/>
</dbReference>